<dbReference type="EC" id="2.7.7.7" evidence="3"/>
<dbReference type="PANTHER" id="PTHR32294:SF0">
    <property type="entry name" value="DNA POLYMERASE III SUBUNIT ALPHA"/>
    <property type="match status" value="1"/>
</dbReference>
<evidence type="ECO:0000256" key="3">
    <source>
        <dbReference type="ARBA" id="ARBA00012417"/>
    </source>
</evidence>
<evidence type="ECO:0000256" key="7">
    <source>
        <dbReference type="ARBA" id="ARBA00022705"/>
    </source>
</evidence>
<dbReference type="SMART" id="SM00481">
    <property type="entry name" value="POLIIIAc"/>
    <property type="match status" value="1"/>
</dbReference>
<dbReference type="Pfam" id="PF01336">
    <property type="entry name" value="tRNA_anti-codon"/>
    <property type="match status" value="1"/>
</dbReference>
<evidence type="ECO:0000256" key="4">
    <source>
        <dbReference type="ARBA" id="ARBA00019114"/>
    </source>
</evidence>
<evidence type="ECO:0000256" key="6">
    <source>
        <dbReference type="ARBA" id="ARBA00022695"/>
    </source>
</evidence>
<comment type="catalytic activity">
    <reaction evidence="10">
        <text>DNA(n) + a 2'-deoxyribonucleoside 5'-triphosphate = DNA(n+1) + diphosphate</text>
        <dbReference type="Rhea" id="RHEA:22508"/>
        <dbReference type="Rhea" id="RHEA-COMP:17339"/>
        <dbReference type="Rhea" id="RHEA-COMP:17340"/>
        <dbReference type="ChEBI" id="CHEBI:33019"/>
        <dbReference type="ChEBI" id="CHEBI:61560"/>
        <dbReference type="ChEBI" id="CHEBI:173112"/>
        <dbReference type="EC" id="2.7.7.7"/>
    </reaction>
</comment>
<keyword evidence="6 12" id="KW-0548">Nucleotidyltransferase</keyword>
<name>A0A9D2D0A6_9FIRM</name>
<evidence type="ECO:0000256" key="10">
    <source>
        <dbReference type="ARBA" id="ARBA00049244"/>
    </source>
</evidence>
<dbReference type="CDD" id="cd12113">
    <property type="entry name" value="PHP_PolIIIA_DnaE3"/>
    <property type="match status" value="1"/>
</dbReference>
<dbReference type="NCBIfam" id="TIGR00594">
    <property type="entry name" value="polc"/>
    <property type="match status" value="1"/>
</dbReference>
<dbReference type="GO" id="GO:0008408">
    <property type="term" value="F:3'-5' exonuclease activity"/>
    <property type="evidence" value="ECO:0007669"/>
    <property type="project" value="InterPro"/>
</dbReference>
<dbReference type="Proteomes" id="UP000824132">
    <property type="component" value="Unassembled WGS sequence"/>
</dbReference>
<comment type="subcellular location">
    <subcellularLocation>
        <location evidence="1">Cytoplasm</location>
    </subcellularLocation>
</comment>
<sequence length="1201" mass="135498">MAEFVHLHLHTEYSLLDGACKVDDLVEHCVKNNVKALAITDHGNMYATLYFAELCKKNNIQAIIGCEMYMTQDLTVKDSSGDFEHLILLAKNKNGYKNLVKLDSIAYVDGFYYKPRIDYKTLREHSEGLVCLSACLAGRIPKLLLKGDYEGAKKTALELKEIFGDDFYIEIQDHGLEEQRRVLPLLLQLAKELDIQPVATNDVHYIRKEDWEMQDVLMCIQMKRTIDDPKRMKFGSQEFYFKTPEEMEALFSYVPEAISNTVVIANKCAEEPCFDLKDNGDPIKDKSLIPGYTPEDGSDPKDYLTKLTWEGLKKRYGEITEAVKKRADYELGIILGMGFAEYYLIVMDFIQWSKAHGIPVGPGRGSGAASIVAYAVGITDIDPLKYDLFFERFLNPDRVTMPDFDVDFCNERRPEVIEYVRNKYHPENVAQIVTFGTLASKAAIKDVGRVLRVPYSETDRVTKIMDGKSTISELLGRKIPGLRQKLEDPSVPEEKKDDIRKTLEEQEKKRNNEFIELYETDETLRRVIDMSLRLEGMPRNTSMHAAGVVICRKPIAEAVPLSRNGEDITTQFDMKEVESIGMLKMDFLALTTLTDIKKACDYILEDTGVEIDFNALGYNNPEAYALISEGDTDAVFQLEQGGMKRFMKDLKPDCLEDIIAGVALYRPGPMAYIPTYIENKLNPSKVKYDTPLLEHILKVTYGVIIYQEQVMQIFQDLAGFSLGQADLVRRAMGKKNKAELMAQKEKFISGNIDQGGNIEGAVSRGVPKEVAEKVFGDMESFASYAFNKAHATCYAVLAYRTAYLKRFYPKEFMAAILNNRIEKIEEITKYTVYLKEKNIPVLQPDVNKSKPYFSVQGDAVRFGLSALKGVGVGATEKIIEERNEHGEFKNFPDFVFRCAPLLNKRMLEGLISAGAFDCFGVRRSQLLAVYESVLDRANKINKQKSSMQMSLFGDIIEEDVTDISYPNIPELENNDKLAREKAVLGVYVSGHPFEGYMHAFKDCSFSCMKMQNFEEDEEGHRAYPELTDGAPVTMGGIIGTFKKIMTRSGSPMAFISVEDLYGSIECVAFPSVYERIKHVVAADKIVYLTGKMQLDSEKAPVIILDTMKEYDGSAESSAPAAAAPAAKPARAAEHALWLNATALSDEEFEDLIALFSHYAEGHTTVKIKRGAERYKMTGVNDCRGLREELFLYLDEKDIVMV</sequence>
<dbReference type="GO" id="GO:0005737">
    <property type="term" value="C:cytoplasm"/>
    <property type="evidence" value="ECO:0007669"/>
    <property type="project" value="UniProtKB-SubCell"/>
</dbReference>
<comment type="caution">
    <text evidence="12">The sequence shown here is derived from an EMBL/GenBank/DDBJ whole genome shotgun (WGS) entry which is preliminary data.</text>
</comment>
<dbReference type="Gene3D" id="3.20.20.140">
    <property type="entry name" value="Metal-dependent hydrolases"/>
    <property type="match status" value="1"/>
</dbReference>
<dbReference type="EMBL" id="DXCL01000046">
    <property type="protein sequence ID" value="HIZ04150.1"/>
    <property type="molecule type" value="Genomic_DNA"/>
</dbReference>
<dbReference type="Pfam" id="PF17657">
    <property type="entry name" value="DNA_pol3_finger"/>
    <property type="match status" value="1"/>
</dbReference>
<dbReference type="Pfam" id="PF02811">
    <property type="entry name" value="PHP"/>
    <property type="match status" value="1"/>
</dbReference>
<dbReference type="NCBIfam" id="NF004226">
    <property type="entry name" value="PRK05673.1"/>
    <property type="match status" value="1"/>
</dbReference>
<protein>
    <recommendedName>
        <fullName evidence="4">DNA polymerase III subunit alpha</fullName>
        <ecNumber evidence="3">2.7.7.7</ecNumber>
    </recommendedName>
</protein>
<dbReference type="Gene3D" id="1.10.10.1600">
    <property type="entry name" value="Bacterial DNA polymerase III alpha subunit, thumb domain"/>
    <property type="match status" value="1"/>
</dbReference>
<dbReference type="InterPro" id="IPR004365">
    <property type="entry name" value="NA-bd_OB_tRNA"/>
</dbReference>
<keyword evidence="7" id="KW-0235">DNA replication</keyword>
<evidence type="ECO:0000256" key="5">
    <source>
        <dbReference type="ARBA" id="ARBA00022679"/>
    </source>
</evidence>
<feature type="domain" description="Polymerase/histidinol phosphatase N-terminal" evidence="11">
    <location>
        <begin position="5"/>
        <end position="72"/>
    </location>
</feature>
<dbReference type="Pfam" id="PF07733">
    <property type="entry name" value="DNA_pol3_alpha"/>
    <property type="match status" value="1"/>
</dbReference>
<dbReference type="InterPro" id="IPR004805">
    <property type="entry name" value="DnaE2/DnaE/PolC"/>
</dbReference>
<evidence type="ECO:0000256" key="2">
    <source>
        <dbReference type="ARBA" id="ARBA00009496"/>
    </source>
</evidence>
<dbReference type="GO" id="GO:0006260">
    <property type="term" value="P:DNA replication"/>
    <property type="evidence" value="ECO:0007669"/>
    <property type="project" value="UniProtKB-KW"/>
</dbReference>
<dbReference type="Pfam" id="PF14579">
    <property type="entry name" value="HHH_6"/>
    <property type="match status" value="1"/>
</dbReference>
<dbReference type="InterPro" id="IPR016195">
    <property type="entry name" value="Pol/histidinol_Pase-like"/>
</dbReference>
<dbReference type="AlphaFoldDB" id="A0A9D2D0A6"/>
<keyword evidence="8" id="KW-0239">DNA-directed DNA polymerase</keyword>
<reference evidence="12" key="1">
    <citation type="journal article" date="2021" name="PeerJ">
        <title>Extensive microbial diversity within the chicken gut microbiome revealed by metagenomics and culture.</title>
        <authorList>
            <person name="Gilroy R."/>
            <person name="Ravi A."/>
            <person name="Getino M."/>
            <person name="Pursley I."/>
            <person name="Horton D.L."/>
            <person name="Alikhan N.F."/>
            <person name="Baker D."/>
            <person name="Gharbi K."/>
            <person name="Hall N."/>
            <person name="Watson M."/>
            <person name="Adriaenssens E.M."/>
            <person name="Foster-Nyarko E."/>
            <person name="Jarju S."/>
            <person name="Secka A."/>
            <person name="Antonio M."/>
            <person name="Oren A."/>
            <person name="Chaudhuri R.R."/>
            <person name="La Ragione R."/>
            <person name="Hildebrand F."/>
            <person name="Pallen M.J."/>
        </authorList>
    </citation>
    <scope>NUCLEOTIDE SEQUENCE</scope>
    <source>
        <strain evidence="12">CHK187-5294</strain>
    </source>
</reference>
<dbReference type="InterPro" id="IPR041931">
    <property type="entry name" value="DNA_pol3_alpha_thumb_dom"/>
</dbReference>
<organism evidence="12 13">
    <name type="scientific">Candidatus Borkfalkia avistercoris</name>
    <dbReference type="NCBI Taxonomy" id="2838504"/>
    <lineage>
        <taxon>Bacteria</taxon>
        <taxon>Bacillati</taxon>
        <taxon>Bacillota</taxon>
        <taxon>Clostridia</taxon>
        <taxon>Christensenellales</taxon>
        <taxon>Christensenellaceae</taxon>
        <taxon>Candidatus Borkfalkia</taxon>
    </lineage>
</organism>
<keyword evidence="5 12" id="KW-0808">Transferase</keyword>
<dbReference type="CDD" id="cd04485">
    <property type="entry name" value="DnaE_OBF"/>
    <property type="match status" value="1"/>
</dbReference>
<dbReference type="GO" id="GO:0003676">
    <property type="term" value="F:nucleic acid binding"/>
    <property type="evidence" value="ECO:0007669"/>
    <property type="project" value="InterPro"/>
</dbReference>
<dbReference type="InterPro" id="IPR003141">
    <property type="entry name" value="Pol/His_phosphatase_N"/>
</dbReference>
<gene>
    <name evidence="12" type="ORF">H9727_07685</name>
</gene>
<comment type="function">
    <text evidence="9">DNA polymerase III is a complex, multichain enzyme responsible for most of the replicative synthesis in bacteria. This DNA polymerase also exhibits 3' to 5' exonuclease activity. The alpha chain is the DNA polymerase.</text>
</comment>
<dbReference type="NCBIfam" id="NF005298">
    <property type="entry name" value="PRK06826.1"/>
    <property type="match status" value="1"/>
</dbReference>
<reference evidence="12" key="2">
    <citation type="submission" date="2021-04" db="EMBL/GenBank/DDBJ databases">
        <authorList>
            <person name="Gilroy R."/>
        </authorList>
    </citation>
    <scope>NUCLEOTIDE SEQUENCE</scope>
    <source>
        <strain evidence="12">CHK187-5294</strain>
    </source>
</reference>
<dbReference type="SUPFAM" id="SSF89550">
    <property type="entry name" value="PHP domain-like"/>
    <property type="match status" value="1"/>
</dbReference>
<evidence type="ECO:0000256" key="9">
    <source>
        <dbReference type="ARBA" id="ARBA00025611"/>
    </source>
</evidence>
<evidence type="ECO:0000313" key="13">
    <source>
        <dbReference type="Proteomes" id="UP000824132"/>
    </source>
</evidence>
<comment type="similarity">
    <text evidence="2">Belongs to the DNA polymerase type-C family. DnaE subfamily.</text>
</comment>
<evidence type="ECO:0000313" key="12">
    <source>
        <dbReference type="EMBL" id="HIZ04150.1"/>
    </source>
</evidence>
<dbReference type="InterPro" id="IPR011708">
    <property type="entry name" value="DNA_pol3_alpha_NTPase_dom"/>
</dbReference>
<dbReference type="InterPro" id="IPR040982">
    <property type="entry name" value="DNA_pol3_finger"/>
</dbReference>
<evidence type="ECO:0000256" key="8">
    <source>
        <dbReference type="ARBA" id="ARBA00022932"/>
    </source>
</evidence>
<evidence type="ECO:0000256" key="1">
    <source>
        <dbReference type="ARBA" id="ARBA00004496"/>
    </source>
</evidence>
<dbReference type="InterPro" id="IPR004013">
    <property type="entry name" value="PHP_dom"/>
</dbReference>
<dbReference type="PANTHER" id="PTHR32294">
    <property type="entry name" value="DNA POLYMERASE III SUBUNIT ALPHA"/>
    <property type="match status" value="1"/>
</dbReference>
<dbReference type="Gene3D" id="1.10.150.870">
    <property type="match status" value="1"/>
</dbReference>
<accession>A0A9D2D0A6</accession>
<evidence type="ECO:0000259" key="11">
    <source>
        <dbReference type="SMART" id="SM00481"/>
    </source>
</evidence>
<proteinExistence type="inferred from homology"/>
<dbReference type="GO" id="GO:0003887">
    <property type="term" value="F:DNA-directed DNA polymerase activity"/>
    <property type="evidence" value="ECO:0007669"/>
    <property type="project" value="UniProtKB-KW"/>
</dbReference>
<dbReference type="InterPro" id="IPR029460">
    <property type="entry name" value="DNAPol_HHH"/>
</dbReference>